<evidence type="ECO:0000313" key="1">
    <source>
        <dbReference type="EMBL" id="GFQ89051.1"/>
    </source>
</evidence>
<accession>A0A8X6FUF4</accession>
<reference evidence="1" key="1">
    <citation type="submission" date="2020-07" db="EMBL/GenBank/DDBJ databases">
        <title>Multicomponent nature underlies the extraordinary mechanical properties of spider dragline silk.</title>
        <authorList>
            <person name="Kono N."/>
            <person name="Nakamura H."/>
            <person name="Mori M."/>
            <person name="Yoshida Y."/>
            <person name="Ohtoshi R."/>
            <person name="Malay A.D."/>
            <person name="Moran D.A.P."/>
            <person name="Tomita M."/>
            <person name="Numata K."/>
            <person name="Arakawa K."/>
        </authorList>
    </citation>
    <scope>NUCLEOTIDE SEQUENCE</scope>
</reference>
<dbReference type="Pfam" id="PF05380">
    <property type="entry name" value="Peptidase_A17"/>
    <property type="match status" value="1"/>
</dbReference>
<dbReference type="PANTHER" id="PTHR47331:SF5">
    <property type="entry name" value="RIBONUCLEASE H"/>
    <property type="match status" value="1"/>
</dbReference>
<dbReference type="Proteomes" id="UP000887116">
    <property type="component" value="Unassembled WGS sequence"/>
</dbReference>
<organism evidence="1 2">
    <name type="scientific">Trichonephila clavata</name>
    <name type="common">Joro spider</name>
    <name type="synonym">Nephila clavata</name>
    <dbReference type="NCBI Taxonomy" id="2740835"/>
    <lineage>
        <taxon>Eukaryota</taxon>
        <taxon>Metazoa</taxon>
        <taxon>Ecdysozoa</taxon>
        <taxon>Arthropoda</taxon>
        <taxon>Chelicerata</taxon>
        <taxon>Arachnida</taxon>
        <taxon>Araneae</taxon>
        <taxon>Araneomorphae</taxon>
        <taxon>Entelegynae</taxon>
        <taxon>Araneoidea</taxon>
        <taxon>Nephilidae</taxon>
        <taxon>Trichonephila</taxon>
    </lineage>
</organism>
<evidence type="ECO:0008006" key="3">
    <source>
        <dbReference type="Google" id="ProtNLM"/>
    </source>
</evidence>
<dbReference type="InterPro" id="IPR008042">
    <property type="entry name" value="Retrotrans_Pao"/>
</dbReference>
<name>A0A8X6FUF4_TRICU</name>
<keyword evidence="2" id="KW-1185">Reference proteome</keyword>
<comment type="caution">
    <text evidence="1">The sequence shown here is derived from an EMBL/GenBank/DDBJ whole genome shotgun (WGS) entry which is preliminary data.</text>
</comment>
<sequence length="292" mass="34507">MKSSISIPEKREKLRKEGRCYVCFRKFLVSSKCKFKSTPCKICHGNYHGTSICLNKLTNESTLPKESNSDPTKRLVLKAMLKIFDPIGFTAPFSIRMKMLLQETWQKGLQWDENLPRDLKDAWENSCSELEHLSKFQVPRKYFPQGELTAPEIENAELYWIKQTQQSIFNREIELLNREKSIEKDSKLYSLNPKLDENGRSCLNYEEIQTTLMEIEAVINSRPLTFCEENKEPLPLTPSHFLIGQRLNSLSDIQSIKDPESNKKILTKMFKYKEQVINHFWRRWWKEYLLEL</sequence>
<protein>
    <recommendedName>
        <fullName evidence="3">DUF5641 domain-containing protein</fullName>
    </recommendedName>
</protein>
<dbReference type="PANTHER" id="PTHR47331">
    <property type="entry name" value="PHD-TYPE DOMAIN-CONTAINING PROTEIN"/>
    <property type="match status" value="1"/>
</dbReference>
<proteinExistence type="predicted"/>
<gene>
    <name evidence="1" type="primary">X975_00960</name>
    <name evidence="1" type="ORF">TNCT_99181</name>
</gene>
<dbReference type="EMBL" id="BMAO01033373">
    <property type="protein sequence ID" value="GFQ89051.1"/>
    <property type="molecule type" value="Genomic_DNA"/>
</dbReference>
<dbReference type="AlphaFoldDB" id="A0A8X6FUF4"/>
<dbReference type="OrthoDB" id="10049357at2759"/>
<evidence type="ECO:0000313" key="2">
    <source>
        <dbReference type="Proteomes" id="UP000887116"/>
    </source>
</evidence>